<feature type="transmembrane region" description="Helical" evidence="1">
    <location>
        <begin position="192"/>
        <end position="208"/>
    </location>
</feature>
<evidence type="ECO:0008006" key="4">
    <source>
        <dbReference type="Google" id="ProtNLM"/>
    </source>
</evidence>
<dbReference type="EMBL" id="FULE01000009">
    <property type="protein sequence ID" value="SJN53954.1"/>
    <property type="molecule type" value="Genomic_DNA"/>
</dbReference>
<organism evidence="2 3">
    <name type="scientific">Vibrio ruber (strain DSM 16370 / JCM 11486 / BCRC 17186 / CECT 7878 / LMG 23124 / VR1)</name>
    <dbReference type="NCBI Taxonomy" id="1123498"/>
    <lineage>
        <taxon>Bacteria</taxon>
        <taxon>Pseudomonadati</taxon>
        <taxon>Pseudomonadota</taxon>
        <taxon>Gammaproteobacteria</taxon>
        <taxon>Vibrionales</taxon>
        <taxon>Vibrionaceae</taxon>
        <taxon>Vibrio</taxon>
    </lineage>
</organism>
<dbReference type="PANTHER" id="PTHR37422">
    <property type="entry name" value="TEICHURONIC ACID BIOSYNTHESIS PROTEIN TUAE"/>
    <property type="match status" value="1"/>
</dbReference>
<keyword evidence="3" id="KW-1185">Reference proteome</keyword>
<feature type="transmembrane region" description="Helical" evidence="1">
    <location>
        <begin position="170"/>
        <end position="186"/>
    </location>
</feature>
<feature type="transmembrane region" description="Helical" evidence="1">
    <location>
        <begin position="378"/>
        <end position="398"/>
    </location>
</feature>
<feature type="transmembrane region" description="Helical" evidence="1">
    <location>
        <begin position="32"/>
        <end position="48"/>
    </location>
</feature>
<sequence length="411" mass="47794">MRFHKNTLYSLLISSNLLFLTLSNGLFKRPILTLYLLIFLLLSLRPSVIKQIVSLCRQCYPLMIVFVWCAVTAQWSPWPKVTYYELFWQLILFVYVTLFVIHFGVIHTRRVVYYTFCIWLFLTCLLVFKNDLLAGRVLEISGAFANKNNLGPIISVFLFFYLYSVQRWNLWRVGMLLVTFLLLLATLSKTSIVLFVLVTFLAQVIFYWDKLLVSRFRRLYYGSGRMVAFGVSIACVLMLLLYYRDMVDWLLMHVRDEWLTGRGKLWLVMLNQSYEKLFFGVGYSAVWGLGDNNLIQDTELAKYAPEWVEKLAASDGGYIDMLISIGAIGTALFIYTICDFFMTFYRSLQTQKNVAITKLCFCVGTFVVLNNVTETKFLLGSGFSWFCFLFCYVLLKYITGKENILKNKVSS</sequence>
<proteinExistence type="predicted"/>
<feature type="transmembrane region" description="Helical" evidence="1">
    <location>
        <begin position="220"/>
        <end position="243"/>
    </location>
</feature>
<feature type="transmembrane region" description="Helical" evidence="1">
    <location>
        <begin position="111"/>
        <end position="128"/>
    </location>
</feature>
<feature type="transmembrane region" description="Helical" evidence="1">
    <location>
        <begin position="60"/>
        <end position="77"/>
    </location>
</feature>
<gene>
    <name evidence="2" type="ORF">VR7878_00560</name>
</gene>
<feature type="transmembrane region" description="Helical" evidence="1">
    <location>
        <begin position="354"/>
        <end position="372"/>
    </location>
</feature>
<feature type="transmembrane region" description="Helical" evidence="1">
    <location>
        <begin position="321"/>
        <end position="342"/>
    </location>
</feature>
<evidence type="ECO:0000313" key="3">
    <source>
        <dbReference type="Proteomes" id="UP000188276"/>
    </source>
</evidence>
<dbReference type="AlphaFoldDB" id="A0A1R4LCF1"/>
<dbReference type="InterPro" id="IPR051533">
    <property type="entry name" value="WaaL-like"/>
</dbReference>
<keyword evidence="1" id="KW-0812">Transmembrane</keyword>
<feature type="transmembrane region" description="Helical" evidence="1">
    <location>
        <begin position="148"/>
        <end position="163"/>
    </location>
</feature>
<protein>
    <recommendedName>
        <fullName evidence="4">O-Antigen ligase</fullName>
    </recommendedName>
</protein>
<dbReference type="PANTHER" id="PTHR37422:SF13">
    <property type="entry name" value="LIPOPOLYSACCHARIDE BIOSYNTHESIS PROTEIN PA4999-RELATED"/>
    <property type="match status" value="1"/>
</dbReference>
<keyword evidence="1" id="KW-1133">Transmembrane helix</keyword>
<keyword evidence="1" id="KW-0472">Membrane</keyword>
<dbReference type="Proteomes" id="UP000188276">
    <property type="component" value="Unassembled WGS sequence"/>
</dbReference>
<feature type="transmembrane region" description="Helical" evidence="1">
    <location>
        <begin position="83"/>
        <end position="104"/>
    </location>
</feature>
<dbReference type="STRING" id="1123498.VR7878_00560"/>
<feature type="transmembrane region" description="Helical" evidence="1">
    <location>
        <begin position="7"/>
        <end position="26"/>
    </location>
</feature>
<evidence type="ECO:0000313" key="2">
    <source>
        <dbReference type="EMBL" id="SJN53954.1"/>
    </source>
</evidence>
<accession>A0A1R4LCF1</accession>
<name>A0A1R4LCF1_VIBR1</name>
<evidence type="ECO:0000256" key="1">
    <source>
        <dbReference type="SAM" id="Phobius"/>
    </source>
</evidence>
<reference evidence="3" key="1">
    <citation type="submission" date="2017-02" db="EMBL/GenBank/DDBJ databases">
        <authorList>
            <person name="Rodrigo-Torres L."/>
            <person name="Arahal R.D."/>
            <person name="Lucena T."/>
        </authorList>
    </citation>
    <scope>NUCLEOTIDE SEQUENCE [LARGE SCALE GENOMIC DNA]</scope>
    <source>
        <strain evidence="3">CECT 7878</strain>
    </source>
</reference>